<dbReference type="PROSITE" id="PS50850">
    <property type="entry name" value="MFS"/>
    <property type="match status" value="1"/>
</dbReference>
<feature type="transmembrane region" description="Helical" evidence="7">
    <location>
        <begin position="166"/>
        <end position="186"/>
    </location>
</feature>
<evidence type="ECO:0000256" key="5">
    <source>
        <dbReference type="ARBA" id="ARBA00023136"/>
    </source>
</evidence>
<proteinExistence type="predicted"/>
<evidence type="ECO:0000256" key="1">
    <source>
        <dbReference type="ARBA" id="ARBA00004141"/>
    </source>
</evidence>
<accession>A0A0D2BT81</accession>
<evidence type="ECO:0000259" key="8">
    <source>
        <dbReference type="PROSITE" id="PS50850"/>
    </source>
</evidence>
<keyword evidence="2" id="KW-0813">Transport</keyword>
<keyword evidence="4 7" id="KW-1133">Transmembrane helix</keyword>
<feature type="transmembrane region" description="Helical" evidence="7">
    <location>
        <begin position="229"/>
        <end position="251"/>
    </location>
</feature>
<dbReference type="GO" id="GO:0016020">
    <property type="term" value="C:membrane"/>
    <property type="evidence" value="ECO:0007669"/>
    <property type="project" value="UniProtKB-SubCell"/>
</dbReference>
<dbReference type="FunFam" id="1.20.1250.20:FF:000013">
    <property type="entry name" value="MFS general substrate transporter"/>
    <property type="match status" value="1"/>
</dbReference>
<dbReference type="FunFam" id="1.20.1250.20:FF:000034">
    <property type="entry name" value="MFS general substrate transporter"/>
    <property type="match status" value="1"/>
</dbReference>
<evidence type="ECO:0000256" key="6">
    <source>
        <dbReference type="SAM" id="MobiDB-lite"/>
    </source>
</evidence>
<dbReference type="Pfam" id="PF07690">
    <property type="entry name" value="MFS_1"/>
    <property type="match status" value="1"/>
</dbReference>
<dbReference type="PANTHER" id="PTHR43791:SF18">
    <property type="entry name" value="NICOTINIC ACID TRANSPORTER TNA1, PUTATIVE (AFU_ORTHOLOGUE AFUA_3G03820)-RELATED"/>
    <property type="match status" value="1"/>
</dbReference>
<keyword evidence="3 7" id="KW-0812">Transmembrane</keyword>
<dbReference type="EMBL" id="KN847492">
    <property type="protein sequence ID" value="KIW21615.1"/>
    <property type="molecule type" value="Genomic_DNA"/>
</dbReference>
<evidence type="ECO:0000256" key="4">
    <source>
        <dbReference type="ARBA" id="ARBA00022989"/>
    </source>
</evidence>
<comment type="subcellular location">
    <subcellularLocation>
        <location evidence="1">Membrane</location>
        <topology evidence="1">Multi-pass membrane protein</topology>
    </subcellularLocation>
</comment>
<evidence type="ECO:0000256" key="3">
    <source>
        <dbReference type="ARBA" id="ARBA00022692"/>
    </source>
</evidence>
<keyword evidence="10" id="KW-1185">Reference proteome</keyword>
<dbReference type="PANTHER" id="PTHR43791">
    <property type="entry name" value="PERMEASE-RELATED"/>
    <property type="match status" value="1"/>
</dbReference>
<protein>
    <recommendedName>
        <fullName evidence="8">Major facilitator superfamily (MFS) profile domain-containing protein</fullName>
    </recommendedName>
</protein>
<dbReference type="Proteomes" id="UP000053328">
    <property type="component" value="Unassembled WGS sequence"/>
</dbReference>
<feature type="transmembrane region" description="Helical" evidence="7">
    <location>
        <begin position="66"/>
        <end position="83"/>
    </location>
</feature>
<dbReference type="GeneID" id="27329278"/>
<feature type="transmembrane region" description="Helical" evidence="7">
    <location>
        <begin position="302"/>
        <end position="321"/>
    </location>
</feature>
<dbReference type="VEuPathDB" id="FungiDB:PV08_02195"/>
<evidence type="ECO:0000256" key="7">
    <source>
        <dbReference type="SAM" id="Phobius"/>
    </source>
</evidence>
<feature type="domain" description="Major facilitator superfamily (MFS) profile" evidence="8">
    <location>
        <begin position="70"/>
        <end position="489"/>
    </location>
</feature>
<dbReference type="InterPro" id="IPR020846">
    <property type="entry name" value="MFS_dom"/>
</dbReference>
<dbReference type="AlphaFoldDB" id="A0A0D2BT81"/>
<feature type="compositionally biased region" description="Basic and acidic residues" evidence="6">
    <location>
        <begin position="1"/>
        <end position="13"/>
    </location>
</feature>
<feature type="transmembrane region" description="Helical" evidence="7">
    <location>
        <begin position="431"/>
        <end position="453"/>
    </location>
</feature>
<organism evidence="9 10">
    <name type="scientific">Exophiala spinifera</name>
    <dbReference type="NCBI Taxonomy" id="91928"/>
    <lineage>
        <taxon>Eukaryota</taxon>
        <taxon>Fungi</taxon>
        <taxon>Dikarya</taxon>
        <taxon>Ascomycota</taxon>
        <taxon>Pezizomycotina</taxon>
        <taxon>Eurotiomycetes</taxon>
        <taxon>Chaetothyriomycetidae</taxon>
        <taxon>Chaetothyriales</taxon>
        <taxon>Herpotrichiellaceae</taxon>
        <taxon>Exophiala</taxon>
    </lineage>
</organism>
<gene>
    <name evidence="9" type="ORF">PV08_02195</name>
</gene>
<keyword evidence="5 7" id="KW-0472">Membrane</keyword>
<dbReference type="SUPFAM" id="SSF103473">
    <property type="entry name" value="MFS general substrate transporter"/>
    <property type="match status" value="1"/>
</dbReference>
<evidence type="ECO:0000256" key="2">
    <source>
        <dbReference type="ARBA" id="ARBA00022448"/>
    </source>
</evidence>
<feature type="transmembrane region" description="Helical" evidence="7">
    <location>
        <begin position="103"/>
        <end position="123"/>
    </location>
</feature>
<feature type="transmembrane region" description="Helical" evidence="7">
    <location>
        <begin position="198"/>
        <end position="217"/>
    </location>
</feature>
<feature type="transmembrane region" description="Helical" evidence="7">
    <location>
        <begin position="135"/>
        <end position="154"/>
    </location>
</feature>
<feature type="transmembrane region" description="Helical" evidence="7">
    <location>
        <begin position="459"/>
        <end position="480"/>
    </location>
</feature>
<reference evidence="9 10" key="1">
    <citation type="submission" date="2015-01" db="EMBL/GenBank/DDBJ databases">
        <title>The Genome Sequence of Exophiala spinifera CBS89968.</title>
        <authorList>
            <consortium name="The Broad Institute Genomics Platform"/>
            <person name="Cuomo C."/>
            <person name="de Hoog S."/>
            <person name="Gorbushina A."/>
            <person name="Stielow B."/>
            <person name="Teixiera M."/>
            <person name="Abouelleil A."/>
            <person name="Chapman S.B."/>
            <person name="Priest M."/>
            <person name="Young S.K."/>
            <person name="Wortman J."/>
            <person name="Nusbaum C."/>
            <person name="Birren B."/>
        </authorList>
    </citation>
    <scope>NUCLEOTIDE SEQUENCE [LARGE SCALE GENOMIC DNA]</scope>
    <source>
        <strain evidence="9 10">CBS 89968</strain>
    </source>
</reference>
<dbReference type="GO" id="GO:0022857">
    <property type="term" value="F:transmembrane transporter activity"/>
    <property type="evidence" value="ECO:0007669"/>
    <property type="project" value="InterPro"/>
</dbReference>
<feature type="region of interest" description="Disordered" evidence="6">
    <location>
        <begin position="1"/>
        <end position="22"/>
    </location>
</feature>
<name>A0A0D2BT81_9EURO</name>
<sequence length="526" mass="58790">MSDKQEKDVEQLDRPNTQYSNGKLQGLSELEVEAVDGLKTVEIGFSADQVIVDLDPKEQKRILRKVDYRLVPLLALLYLLAFIDRSNIGNAKIAGLYDDLKLHGLQYNVALTVFFVSYGFFEVPSQVVLKLMRPSIWISILMFSWGTVMTLMGIVTTYRGLLVTRFFLGVTEAGFFPAATYLLTIWYKRYEVMRRMAIFYTAASLSGAFSGLLAYAIQHMDGISGLAGWKWIFILEGLAPVSLSFVVWFLLPDNPETARFLKKEEKEFIINRLALETGSGHGRVTNSDRIQFKYVKAAFSEWKIYAGVIIFWANTIGVYGFTATVPSVIEDLGYSSANAQLMTIPVYVFAMVIVLIFAFWSDRIQQRTPFIMAGFSIAIVGFIGELAIPHPRLPGVTYLFLFFVAAGLYSPFVPLVCLIGNNLAPSSKRAVGMALLISLGNWGGICGSNIYIAAQAPKYPSGFGTGLGICCAAVITAFVLRKVYHRENVRRDAFMQGKTDEEVKAMYTEQELLDLGDRSPFFRYTI</sequence>
<feature type="transmembrane region" description="Helical" evidence="7">
    <location>
        <begin position="372"/>
        <end position="390"/>
    </location>
</feature>
<dbReference type="HOGENOM" id="CLU_001265_0_1_1"/>
<feature type="transmembrane region" description="Helical" evidence="7">
    <location>
        <begin position="396"/>
        <end position="419"/>
    </location>
</feature>
<dbReference type="OrthoDB" id="2962993at2759"/>
<feature type="transmembrane region" description="Helical" evidence="7">
    <location>
        <begin position="341"/>
        <end position="360"/>
    </location>
</feature>
<dbReference type="Gene3D" id="1.20.1250.20">
    <property type="entry name" value="MFS general substrate transporter like domains"/>
    <property type="match status" value="2"/>
</dbReference>
<dbReference type="InterPro" id="IPR036259">
    <property type="entry name" value="MFS_trans_sf"/>
</dbReference>
<dbReference type="RefSeq" id="XP_016241831.1">
    <property type="nucleotide sequence ID" value="XM_016376555.1"/>
</dbReference>
<evidence type="ECO:0000313" key="10">
    <source>
        <dbReference type="Proteomes" id="UP000053328"/>
    </source>
</evidence>
<evidence type="ECO:0000313" key="9">
    <source>
        <dbReference type="EMBL" id="KIW21615.1"/>
    </source>
</evidence>
<dbReference type="InterPro" id="IPR011701">
    <property type="entry name" value="MFS"/>
</dbReference>